<comment type="catalytic activity">
    <reaction evidence="1">
        <text>ATP + protein L-histidine = ADP + protein N-phospho-L-histidine.</text>
        <dbReference type="EC" id="2.7.13.3"/>
    </reaction>
</comment>
<evidence type="ECO:0000256" key="12">
    <source>
        <dbReference type="ARBA" id="ARBA00023136"/>
    </source>
</evidence>
<dbReference type="SMART" id="SM00387">
    <property type="entry name" value="HATPase_c"/>
    <property type="match status" value="1"/>
</dbReference>
<keyword evidence="5" id="KW-0808">Transferase</keyword>
<dbReference type="AlphaFoldDB" id="A0A7K1T0E6"/>
<dbReference type="Gene3D" id="1.10.287.130">
    <property type="match status" value="1"/>
</dbReference>
<sequence length="552" mass="63160">MPAIPTYDELLGQNQELQRQLEEASDAIEAIRTGQVDALIVKANGGHELYTLRSADQTYRVFIEKMAEGAVTLDHKGTVLYSNSRFASMIGLPLEKVIGTPFETFVPETFKEVYNELIRAGWAIETKGEINLVNFYNHHIPFLLSINALPLNEEASLSIILTDLTSQKRTEQQLKFKNEQLEEARQIAESANDELEDIVKERTRDLMISQEHFKFLADNIPVMVWTARPDGLIDYYNQRWYEYTGFNFEQSKDWGWKSSIHPDDLENSIDTWKKSFESGELYEMQFRLKCAEDGQYRWHLGHAVPYKDESGKVIKWFGTNTDIEDQKKEMEKRDEFIGIASHELKTPLTSAKGYIQLIDSFQKEVLPVTVKTFVKKANESLNKLQILVNDLLDVSKIQAGKLEFSVTRINLSQLIVTCVENVAHIYPSAVIINCYTGDFMLNGNFERLEQVLMNLISNAVKYSNTDHPIDINAVQVDNYVRVSVTDAGIGLSETEMERIFERFYRVEDKKFLTSGLGMGLYISSEIVKAHHGFMTVESKLNEGSTFSFNLPL</sequence>
<keyword evidence="10" id="KW-1133">Transmembrane helix</keyword>
<feature type="domain" description="PAS" evidence="15">
    <location>
        <begin position="55"/>
        <end position="117"/>
    </location>
</feature>
<feature type="domain" description="Histidine kinase" evidence="14">
    <location>
        <begin position="339"/>
        <end position="552"/>
    </location>
</feature>
<dbReference type="InterPro" id="IPR003661">
    <property type="entry name" value="HisK_dim/P_dom"/>
</dbReference>
<evidence type="ECO:0000256" key="7">
    <source>
        <dbReference type="ARBA" id="ARBA00022741"/>
    </source>
</evidence>
<keyword evidence="9" id="KW-0067">ATP-binding</keyword>
<dbReference type="NCBIfam" id="TIGR00229">
    <property type="entry name" value="sensory_box"/>
    <property type="match status" value="2"/>
</dbReference>
<evidence type="ECO:0000259" key="16">
    <source>
        <dbReference type="PROSITE" id="PS50113"/>
    </source>
</evidence>
<dbReference type="Pfam" id="PF08447">
    <property type="entry name" value="PAS_3"/>
    <property type="match status" value="1"/>
</dbReference>
<dbReference type="RefSeq" id="WP_157568877.1">
    <property type="nucleotide sequence ID" value="NZ_WPIK01000017.1"/>
</dbReference>
<keyword evidence="6" id="KW-0812">Transmembrane</keyword>
<name>A0A7K1T0E6_9SPHI</name>
<dbReference type="GO" id="GO:0030295">
    <property type="term" value="F:protein kinase activator activity"/>
    <property type="evidence" value="ECO:0007669"/>
    <property type="project" value="TreeGrafter"/>
</dbReference>
<keyword evidence="7" id="KW-0547">Nucleotide-binding</keyword>
<dbReference type="InterPro" id="IPR050351">
    <property type="entry name" value="BphY/WalK/GraS-like"/>
</dbReference>
<dbReference type="InterPro" id="IPR001610">
    <property type="entry name" value="PAC"/>
</dbReference>
<evidence type="ECO:0000256" key="11">
    <source>
        <dbReference type="ARBA" id="ARBA00023012"/>
    </source>
</evidence>
<dbReference type="PROSITE" id="PS50113">
    <property type="entry name" value="PAC"/>
    <property type="match status" value="1"/>
</dbReference>
<dbReference type="EC" id="2.7.13.3" evidence="3"/>
<evidence type="ECO:0000256" key="1">
    <source>
        <dbReference type="ARBA" id="ARBA00000085"/>
    </source>
</evidence>
<dbReference type="PROSITE" id="PS50109">
    <property type="entry name" value="HIS_KIN"/>
    <property type="match status" value="1"/>
</dbReference>
<dbReference type="InterPro" id="IPR035965">
    <property type="entry name" value="PAS-like_dom_sf"/>
</dbReference>
<dbReference type="PROSITE" id="PS50112">
    <property type="entry name" value="PAS"/>
    <property type="match status" value="2"/>
</dbReference>
<evidence type="ECO:0000256" key="2">
    <source>
        <dbReference type="ARBA" id="ARBA00004141"/>
    </source>
</evidence>
<dbReference type="InterPro" id="IPR005467">
    <property type="entry name" value="His_kinase_dom"/>
</dbReference>
<dbReference type="SMART" id="SM00086">
    <property type="entry name" value="PAC"/>
    <property type="match status" value="1"/>
</dbReference>
<feature type="coiled-coil region" evidence="13">
    <location>
        <begin position="164"/>
        <end position="201"/>
    </location>
</feature>
<keyword evidence="18" id="KW-1185">Reference proteome</keyword>
<comment type="subcellular location">
    <subcellularLocation>
        <location evidence="2">Membrane</location>
        <topology evidence="2">Multi-pass membrane protein</topology>
    </subcellularLocation>
</comment>
<protein>
    <recommendedName>
        <fullName evidence="3">histidine kinase</fullName>
        <ecNumber evidence="3">2.7.13.3</ecNumber>
    </recommendedName>
</protein>
<gene>
    <name evidence="17" type="ORF">GO621_16025</name>
</gene>
<dbReference type="InterPro" id="IPR003594">
    <property type="entry name" value="HATPase_dom"/>
</dbReference>
<dbReference type="InterPro" id="IPR004358">
    <property type="entry name" value="Sig_transdc_His_kin-like_C"/>
</dbReference>
<dbReference type="Pfam" id="PF02518">
    <property type="entry name" value="HATPase_c"/>
    <property type="match status" value="1"/>
</dbReference>
<dbReference type="PANTHER" id="PTHR42878">
    <property type="entry name" value="TWO-COMPONENT HISTIDINE KINASE"/>
    <property type="match status" value="1"/>
</dbReference>
<evidence type="ECO:0000256" key="8">
    <source>
        <dbReference type="ARBA" id="ARBA00022777"/>
    </source>
</evidence>
<dbReference type="PANTHER" id="PTHR42878:SF7">
    <property type="entry name" value="SENSOR HISTIDINE KINASE GLRK"/>
    <property type="match status" value="1"/>
</dbReference>
<evidence type="ECO:0000256" key="9">
    <source>
        <dbReference type="ARBA" id="ARBA00022840"/>
    </source>
</evidence>
<proteinExistence type="predicted"/>
<keyword evidence="11" id="KW-0902">Two-component regulatory system</keyword>
<dbReference type="InterPro" id="IPR000700">
    <property type="entry name" value="PAS-assoc_C"/>
</dbReference>
<keyword evidence="8" id="KW-0418">Kinase</keyword>
<reference evidence="17 18" key="1">
    <citation type="submission" date="2019-12" db="EMBL/GenBank/DDBJ databases">
        <title>Mucilaginibacter sp. HMF7410 genome sequencing and assembly.</title>
        <authorList>
            <person name="Kang H."/>
            <person name="Cha I."/>
            <person name="Kim H."/>
            <person name="Joh K."/>
        </authorList>
    </citation>
    <scope>NUCLEOTIDE SEQUENCE [LARGE SCALE GENOMIC DNA]</scope>
    <source>
        <strain evidence="17 18">HMF7410</strain>
    </source>
</reference>
<dbReference type="SUPFAM" id="SSF47384">
    <property type="entry name" value="Homodimeric domain of signal transducing histidine kinase"/>
    <property type="match status" value="1"/>
</dbReference>
<dbReference type="CDD" id="cd00075">
    <property type="entry name" value="HATPase"/>
    <property type="match status" value="1"/>
</dbReference>
<dbReference type="InterPro" id="IPR000014">
    <property type="entry name" value="PAS"/>
</dbReference>
<feature type="domain" description="PAC" evidence="16">
    <location>
        <begin position="282"/>
        <end position="335"/>
    </location>
</feature>
<dbReference type="FunFam" id="3.30.450.20:FF:000099">
    <property type="entry name" value="Sensory box sensor histidine kinase"/>
    <property type="match status" value="1"/>
</dbReference>
<dbReference type="SUPFAM" id="SSF55874">
    <property type="entry name" value="ATPase domain of HSP90 chaperone/DNA topoisomerase II/histidine kinase"/>
    <property type="match status" value="1"/>
</dbReference>
<evidence type="ECO:0000259" key="14">
    <source>
        <dbReference type="PROSITE" id="PS50109"/>
    </source>
</evidence>
<feature type="coiled-coil region" evidence="13">
    <location>
        <begin position="7"/>
        <end position="34"/>
    </location>
</feature>
<dbReference type="EMBL" id="WPIK01000017">
    <property type="protein sequence ID" value="MVN23035.1"/>
    <property type="molecule type" value="Genomic_DNA"/>
</dbReference>
<dbReference type="InterPro" id="IPR013767">
    <property type="entry name" value="PAS_fold"/>
</dbReference>
<dbReference type="SMART" id="SM00091">
    <property type="entry name" value="PAS"/>
    <property type="match status" value="2"/>
</dbReference>
<dbReference type="InterPro" id="IPR036097">
    <property type="entry name" value="HisK_dim/P_sf"/>
</dbReference>
<evidence type="ECO:0000256" key="5">
    <source>
        <dbReference type="ARBA" id="ARBA00022679"/>
    </source>
</evidence>
<keyword evidence="4" id="KW-0597">Phosphoprotein</keyword>
<dbReference type="FunFam" id="3.30.565.10:FF:000006">
    <property type="entry name" value="Sensor histidine kinase WalK"/>
    <property type="match status" value="1"/>
</dbReference>
<dbReference type="SMART" id="SM00388">
    <property type="entry name" value="HisKA"/>
    <property type="match status" value="1"/>
</dbReference>
<keyword evidence="13" id="KW-0175">Coiled coil</keyword>
<evidence type="ECO:0000256" key="6">
    <source>
        <dbReference type="ARBA" id="ARBA00022692"/>
    </source>
</evidence>
<dbReference type="GO" id="GO:0000155">
    <property type="term" value="F:phosphorelay sensor kinase activity"/>
    <property type="evidence" value="ECO:0007669"/>
    <property type="project" value="InterPro"/>
</dbReference>
<dbReference type="CDD" id="cd00130">
    <property type="entry name" value="PAS"/>
    <property type="match status" value="2"/>
</dbReference>
<evidence type="ECO:0000256" key="10">
    <source>
        <dbReference type="ARBA" id="ARBA00022989"/>
    </source>
</evidence>
<organism evidence="17 18">
    <name type="scientific">Mucilaginibacter arboris</name>
    <dbReference type="NCBI Taxonomy" id="2682090"/>
    <lineage>
        <taxon>Bacteria</taxon>
        <taxon>Pseudomonadati</taxon>
        <taxon>Bacteroidota</taxon>
        <taxon>Sphingobacteriia</taxon>
        <taxon>Sphingobacteriales</taxon>
        <taxon>Sphingobacteriaceae</taxon>
        <taxon>Mucilaginibacter</taxon>
    </lineage>
</organism>
<dbReference type="InterPro" id="IPR013655">
    <property type="entry name" value="PAS_fold_3"/>
</dbReference>
<accession>A0A7K1T0E6</accession>
<dbReference type="Gene3D" id="3.30.450.20">
    <property type="entry name" value="PAS domain"/>
    <property type="match status" value="2"/>
</dbReference>
<evidence type="ECO:0000256" key="13">
    <source>
        <dbReference type="SAM" id="Coils"/>
    </source>
</evidence>
<keyword evidence="12" id="KW-0472">Membrane</keyword>
<dbReference type="Proteomes" id="UP000462014">
    <property type="component" value="Unassembled WGS sequence"/>
</dbReference>
<dbReference type="GO" id="GO:0006355">
    <property type="term" value="P:regulation of DNA-templated transcription"/>
    <property type="evidence" value="ECO:0007669"/>
    <property type="project" value="InterPro"/>
</dbReference>
<dbReference type="GO" id="GO:0000156">
    <property type="term" value="F:phosphorelay response regulator activity"/>
    <property type="evidence" value="ECO:0007669"/>
    <property type="project" value="TreeGrafter"/>
</dbReference>
<dbReference type="Gene3D" id="3.30.565.10">
    <property type="entry name" value="Histidine kinase-like ATPase, C-terminal domain"/>
    <property type="match status" value="1"/>
</dbReference>
<dbReference type="CDD" id="cd00082">
    <property type="entry name" value="HisKA"/>
    <property type="match status" value="1"/>
</dbReference>
<dbReference type="GO" id="GO:0007234">
    <property type="term" value="P:osmosensory signaling via phosphorelay pathway"/>
    <property type="evidence" value="ECO:0007669"/>
    <property type="project" value="TreeGrafter"/>
</dbReference>
<dbReference type="SUPFAM" id="SSF55785">
    <property type="entry name" value="PYP-like sensor domain (PAS domain)"/>
    <property type="match status" value="2"/>
</dbReference>
<evidence type="ECO:0000256" key="4">
    <source>
        <dbReference type="ARBA" id="ARBA00022553"/>
    </source>
</evidence>
<evidence type="ECO:0000259" key="15">
    <source>
        <dbReference type="PROSITE" id="PS50112"/>
    </source>
</evidence>
<comment type="caution">
    <text evidence="17">The sequence shown here is derived from an EMBL/GenBank/DDBJ whole genome shotgun (WGS) entry which is preliminary data.</text>
</comment>
<evidence type="ECO:0000313" key="18">
    <source>
        <dbReference type="Proteomes" id="UP000462014"/>
    </source>
</evidence>
<dbReference type="Pfam" id="PF00989">
    <property type="entry name" value="PAS"/>
    <property type="match status" value="1"/>
</dbReference>
<evidence type="ECO:0000256" key="3">
    <source>
        <dbReference type="ARBA" id="ARBA00012438"/>
    </source>
</evidence>
<dbReference type="InterPro" id="IPR036890">
    <property type="entry name" value="HATPase_C_sf"/>
</dbReference>
<dbReference type="GO" id="GO:0016020">
    <property type="term" value="C:membrane"/>
    <property type="evidence" value="ECO:0007669"/>
    <property type="project" value="UniProtKB-SubCell"/>
</dbReference>
<evidence type="ECO:0000313" key="17">
    <source>
        <dbReference type="EMBL" id="MVN23035.1"/>
    </source>
</evidence>
<feature type="domain" description="PAS" evidence="15">
    <location>
        <begin position="209"/>
        <end position="279"/>
    </location>
</feature>
<dbReference type="Pfam" id="PF00512">
    <property type="entry name" value="HisKA"/>
    <property type="match status" value="1"/>
</dbReference>
<dbReference type="PRINTS" id="PR00344">
    <property type="entry name" value="BCTRLSENSOR"/>
</dbReference>